<name>A0ABR0B723_9CRUS</name>
<proteinExistence type="predicted"/>
<organism evidence="1 2">
    <name type="scientific">Daphnia magna</name>
    <dbReference type="NCBI Taxonomy" id="35525"/>
    <lineage>
        <taxon>Eukaryota</taxon>
        <taxon>Metazoa</taxon>
        <taxon>Ecdysozoa</taxon>
        <taxon>Arthropoda</taxon>
        <taxon>Crustacea</taxon>
        <taxon>Branchiopoda</taxon>
        <taxon>Diplostraca</taxon>
        <taxon>Cladocera</taxon>
        <taxon>Anomopoda</taxon>
        <taxon>Daphniidae</taxon>
        <taxon>Daphnia</taxon>
    </lineage>
</organism>
<protein>
    <submittedName>
        <fullName evidence="1">Uncharacterized protein</fullName>
    </submittedName>
</protein>
<evidence type="ECO:0000313" key="1">
    <source>
        <dbReference type="EMBL" id="KAK4037471.1"/>
    </source>
</evidence>
<comment type="caution">
    <text evidence="1">The sequence shown here is derived from an EMBL/GenBank/DDBJ whole genome shotgun (WGS) entry which is preliminary data.</text>
</comment>
<dbReference type="Proteomes" id="UP001234178">
    <property type="component" value="Unassembled WGS sequence"/>
</dbReference>
<dbReference type="EMBL" id="JAOYFB010000040">
    <property type="protein sequence ID" value="KAK4037471.1"/>
    <property type="molecule type" value="Genomic_DNA"/>
</dbReference>
<evidence type="ECO:0000313" key="2">
    <source>
        <dbReference type="Proteomes" id="UP001234178"/>
    </source>
</evidence>
<sequence length="112" mass="12771">MPIDDGYKQVIRFHAHKQQRNLILCSFKEWERQRIGPLCLVAGSIDFFARRQCLNSSSAVGLHNLMAASLLACSRVKGMKRHQSFVTHSPVNRETLNPASLKAMEQWMSTDQ</sequence>
<gene>
    <name evidence="1" type="ORF">OUZ56_029504</name>
</gene>
<reference evidence="1 2" key="1">
    <citation type="journal article" date="2023" name="Nucleic Acids Res.">
        <title>The hologenome of Daphnia magna reveals possible DNA methylation and microbiome-mediated evolution of the host genome.</title>
        <authorList>
            <person name="Chaturvedi A."/>
            <person name="Li X."/>
            <person name="Dhandapani V."/>
            <person name="Marshall H."/>
            <person name="Kissane S."/>
            <person name="Cuenca-Cambronero M."/>
            <person name="Asole G."/>
            <person name="Calvet F."/>
            <person name="Ruiz-Romero M."/>
            <person name="Marangio P."/>
            <person name="Guigo R."/>
            <person name="Rago D."/>
            <person name="Mirbahai L."/>
            <person name="Eastwood N."/>
            <person name="Colbourne J.K."/>
            <person name="Zhou J."/>
            <person name="Mallon E."/>
            <person name="Orsini L."/>
        </authorList>
    </citation>
    <scope>NUCLEOTIDE SEQUENCE [LARGE SCALE GENOMIC DNA]</scope>
    <source>
        <strain evidence="1">LRV0_1</strain>
    </source>
</reference>
<accession>A0ABR0B723</accession>
<keyword evidence="2" id="KW-1185">Reference proteome</keyword>